<dbReference type="RefSeq" id="WP_148134032.1">
    <property type="nucleotide sequence ID" value="NZ_CP017634.1"/>
</dbReference>
<gene>
    <name evidence="2" type="ORF">DCMF_08485</name>
</gene>
<dbReference type="EMBL" id="CP017634">
    <property type="protein sequence ID" value="ATW24805.1"/>
    <property type="molecule type" value="Genomic_DNA"/>
</dbReference>
<accession>A0A3G1KRP7</accession>
<keyword evidence="3" id="KW-1185">Reference proteome</keyword>
<keyword evidence="1" id="KW-0812">Transmembrane</keyword>
<dbReference type="Proteomes" id="UP000323521">
    <property type="component" value="Chromosome"/>
</dbReference>
<name>A0A3G1KRP7_FORW1</name>
<reference evidence="2 3" key="1">
    <citation type="submission" date="2016-10" db="EMBL/GenBank/DDBJ databases">
        <title>Complete Genome Sequence of Peptococcaceae strain DCMF.</title>
        <authorList>
            <person name="Edwards R.J."/>
            <person name="Holland S.I."/>
            <person name="Deshpande N.P."/>
            <person name="Wong Y.K."/>
            <person name="Ertan H."/>
            <person name="Manefield M."/>
            <person name="Russell T.L."/>
            <person name="Lee M.J."/>
        </authorList>
    </citation>
    <scope>NUCLEOTIDE SEQUENCE [LARGE SCALE GENOMIC DNA]</scope>
    <source>
        <strain evidence="2 3">DCMF</strain>
    </source>
</reference>
<sequence>MSGEEVCKEHSGTCANIVALGEKIDSNAEENREAHKQLWEAINSLRNRLPVWATLFISFLTMCLGWTLSLLFH</sequence>
<dbReference type="KEGG" id="fwa:DCMF_08485"/>
<keyword evidence="1" id="KW-0472">Membrane</keyword>
<dbReference type="AlphaFoldDB" id="A0A3G1KRP7"/>
<evidence type="ECO:0000313" key="3">
    <source>
        <dbReference type="Proteomes" id="UP000323521"/>
    </source>
</evidence>
<evidence type="ECO:0000256" key="1">
    <source>
        <dbReference type="SAM" id="Phobius"/>
    </source>
</evidence>
<keyword evidence="1" id="KW-1133">Transmembrane helix</keyword>
<proteinExistence type="predicted"/>
<protein>
    <submittedName>
        <fullName evidence="2">Uncharacterized protein</fullName>
    </submittedName>
</protein>
<feature type="transmembrane region" description="Helical" evidence="1">
    <location>
        <begin position="49"/>
        <end position="72"/>
    </location>
</feature>
<organism evidence="2 3">
    <name type="scientific">Formimonas warabiya</name>
    <dbReference type="NCBI Taxonomy" id="1761012"/>
    <lineage>
        <taxon>Bacteria</taxon>
        <taxon>Bacillati</taxon>
        <taxon>Bacillota</taxon>
        <taxon>Clostridia</taxon>
        <taxon>Eubacteriales</taxon>
        <taxon>Peptococcaceae</taxon>
        <taxon>Candidatus Formimonas</taxon>
    </lineage>
</organism>
<evidence type="ECO:0000313" key="2">
    <source>
        <dbReference type="EMBL" id="ATW24805.1"/>
    </source>
</evidence>